<feature type="transmembrane region" description="Helical" evidence="1">
    <location>
        <begin position="125"/>
        <end position="143"/>
    </location>
</feature>
<keyword evidence="1" id="KW-0812">Transmembrane</keyword>
<keyword evidence="1" id="KW-1133">Transmembrane helix</keyword>
<feature type="transmembrane region" description="Helical" evidence="1">
    <location>
        <begin position="95"/>
        <end position="113"/>
    </location>
</feature>
<dbReference type="InterPro" id="IPR000462">
    <property type="entry name" value="CDP-OH_P_trans"/>
</dbReference>
<name>A0ABV0KJR5_9CYAN</name>
<accession>A0ABV0KJR5</accession>
<dbReference type="InterPro" id="IPR043130">
    <property type="entry name" value="CDP-OH_PTrfase_TM_dom"/>
</dbReference>
<evidence type="ECO:0000313" key="3">
    <source>
        <dbReference type="Proteomes" id="UP001476950"/>
    </source>
</evidence>
<sequence length="192" mass="20938">MMRLSALPSFLVGLRVGIAPLLVWDALDHGTTAWFLTGYMIAVLSDISDGIIARRLGVSTVQLRQADSWADMTLYFCVALSTWLIYPAVITDFAIPLGVAIAAQLALFATSLIKFGQLPSFHTFTAKAWGITLLIATIGLFGFGYAPTLWLAIAFCVLNSVEEIVMTLVLPEWQHDVLSLVHALKLRDIAKG</sequence>
<evidence type="ECO:0000313" key="2">
    <source>
        <dbReference type="EMBL" id="MEP1059405.1"/>
    </source>
</evidence>
<evidence type="ECO:0000256" key="1">
    <source>
        <dbReference type="SAM" id="Phobius"/>
    </source>
</evidence>
<reference evidence="2 3" key="1">
    <citation type="submission" date="2022-04" db="EMBL/GenBank/DDBJ databases">
        <title>Positive selection, recombination, and allopatry shape intraspecific diversity of widespread and dominant cyanobacteria.</title>
        <authorList>
            <person name="Wei J."/>
            <person name="Shu W."/>
            <person name="Hu C."/>
        </authorList>
    </citation>
    <scope>NUCLEOTIDE SEQUENCE [LARGE SCALE GENOMIC DNA]</scope>
    <source>
        <strain evidence="2 3">AS-A4</strain>
    </source>
</reference>
<dbReference type="EMBL" id="JAMPLM010000010">
    <property type="protein sequence ID" value="MEP1059405.1"/>
    <property type="molecule type" value="Genomic_DNA"/>
</dbReference>
<proteinExistence type="predicted"/>
<keyword evidence="1" id="KW-0472">Membrane</keyword>
<gene>
    <name evidence="2" type="ORF">NDI38_13235</name>
</gene>
<protein>
    <submittedName>
        <fullName evidence="2">CDP-alcohol phosphatidyltransferase family protein</fullName>
    </submittedName>
</protein>
<feature type="transmembrane region" description="Helical" evidence="1">
    <location>
        <begin position="33"/>
        <end position="52"/>
    </location>
</feature>
<organism evidence="2 3">
    <name type="scientific">Stenomitos frigidus AS-A4</name>
    <dbReference type="NCBI Taxonomy" id="2933935"/>
    <lineage>
        <taxon>Bacteria</taxon>
        <taxon>Bacillati</taxon>
        <taxon>Cyanobacteriota</taxon>
        <taxon>Cyanophyceae</taxon>
        <taxon>Leptolyngbyales</taxon>
        <taxon>Leptolyngbyaceae</taxon>
        <taxon>Stenomitos</taxon>
    </lineage>
</organism>
<dbReference type="RefSeq" id="WP_190448769.1">
    <property type="nucleotide sequence ID" value="NZ_JAMPLM010000010.1"/>
</dbReference>
<dbReference type="Gene3D" id="1.20.120.1760">
    <property type="match status" value="1"/>
</dbReference>
<feature type="transmembrane region" description="Helical" evidence="1">
    <location>
        <begin position="72"/>
        <end position="89"/>
    </location>
</feature>
<keyword evidence="3" id="KW-1185">Reference proteome</keyword>
<comment type="caution">
    <text evidence="2">The sequence shown here is derived from an EMBL/GenBank/DDBJ whole genome shotgun (WGS) entry which is preliminary data.</text>
</comment>
<dbReference type="Pfam" id="PF01066">
    <property type="entry name" value="CDP-OH_P_transf"/>
    <property type="match status" value="1"/>
</dbReference>
<dbReference type="Proteomes" id="UP001476950">
    <property type="component" value="Unassembled WGS sequence"/>
</dbReference>